<sequence length="326" mass="36223">MRFTHLWALVLIALLSNCNQASQNNPITGLSGTSKTGSKTDAAFRVKYSPTQVKADTTLFTQPQWLGKLTDESTVEASGIALSQTNSGCLWTEEDSGNPNQIQLLNQDGTVVARFVLDGLTNNDWEDIAVGPGPVPGQSYVYLAEIGDNQFQYPQKIIYRFPEPDVSRQTLPVERHISAIDVIRLQLPEGPQNAEAILVDPITKDLFILSKDDVTTVYRAGFPQLTTKVSLMTPVLVLPFEKVTSAAVSVDGSEILIRTYERLYYYIRSRGESITDALKREPKMLPMAYEPQGEAVGWAVDGSGYYTTSEKTFSTTQVLYFYQRKN</sequence>
<accession>A0A2K8YSE0</accession>
<keyword evidence="3" id="KW-1185">Reference proteome</keyword>
<dbReference type="RefSeq" id="WP_100985961.1">
    <property type="nucleotide sequence ID" value="NZ_CP025096.1"/>
</dbReference>
<feature type="chain" id="PRO_5014998399" description="PE-PGRS family protein" evidence="1">
    <location>
        <begin position="22"/>
        <end position="326"/>
    </location>
</feature>
<organism evidence="2 3">
    <name type="scientific">Spirosoma pollinicola</name>
    <dbReference type="NCBI Taxonomy" id="2057025"/>
    <lineage>
        <taxon>Bacteria</taxon>
        <taxon>Pseudomonadati</taxon>
        <taxon>Bacteroidota</taxon>
        <taxon>Cytophagia</taxon>
        <taxon>Cytophagales</taxon>
        <taxon>Cytophagaceae</taxon>
        <taxon>Spirosoma</taxon>
    </lineage>
</organism>
<dbReference type="AlphaFoldDB" id="A0A2K8YSE0"/>
<evidence type="ECO:0000313" key="3">
    <source>
        <dbReference type="Proteomes" id="UP000232883"/>
    </source>
</evidence>
<feature type="signal peptide" evidence="1">
    <location>
        <begin position="1"/>
        <end position="21"/>
    </location>
</feature>
<gene>
    <name evidence="2" type="ORF">CWM47_01095</name>
</gene>
<evidence type="ECO:0000256" key="1">
    <source>
        <dbReference type="SAM" id="SignalP"/>
    </source>
</evidence>
<dbReference type="EMBL" id="CP025096">
    <property type="protein sequence ID" value="AUD00535.1"/>
    <property type="molecule type" value="Genomic_DNA"/>
</dbReference>
<dbReference type="OrthoDB" id="9798438at2"/>
<protein>
    <recommendedName>
        <fullName evidence="4">PE-PGRS family protein</fullName>
    </recommendedName>
</protein>
<proteinExistence type="predicted"/>
<evidence type="ECO:0000313" key="2">
    <source>
        <dbReference type="EMBL" id="AUD00535.1"/>
    </source>
</evidence>
<dbReference type="KEGG" id="spir:CWM47_01095"/>
<name>A0A2K8YSE0_9BACT</name>
<keyword evidence="1" id="KW-0732">Signal</keyword>
<reference evidence="2 3" key="1">
    <citation type="submission" date="2017-11" db="EMBL/GenBank/DDBJ databases">
        <title>Taxonomic description and genome sequences of Spirosoma HA7 sp. nov., isolated from pollen microhabitat of Corylus avellana.</title>
        <authorList>
            <person name="Ambika Manirajan B."/>
            <person name="Suarez C."/>
            <person name="Ratering S."/>
            <person name="Geissler-Plaum R."/>
            <person name="Cardinale M."/>
            <person name="Sylvia S."/>
        </authorList>
    </citation>
    <scope>NUCLEOTIDE SEQUENCE [LARGE SCALE GENOMIC DNA]</scope>
    <source>
        <strain evidence="2 3">HA7</strain>
    </source>
</reference>
<evidence type="ECO:0008006" key="4">
    <source>
        <dbReference type="Google" id="ProtNLM"/>
    </source>
</evidence>
<dbReference type="Proteomes" id="UP000232883">
    <property type="component" value="Chromosome"/>
</dbReference>